<evidence type="ECO:0000256" key="4">
    <source>
        <dbReference type="ARBA" id="ARBA00023163"/>
    </source>
</evidence>
<evidence type="ECO:0000313" key="8">
    <source>
        <dbReference type="EMBL" id="MBO1901979.1"/>
    </source>
</evidence>
<dbReference type="Gene3D" id="3.30.390.60">
    <property type="entry name" value="Heat-inducible transcription repressor hrca homolog, domain 3"/>
    <property type="match status" value="1"/>
</dbReference>
<dbReference type="Gene3D" id="3.30.450.40">
    <property type="match status" value="1"/>
</dbReference>
<name>A0A939MJ94_9MICO</name>
<dbReference type="GO" id="GO:0045892">
    <property type="term" value="P:negative regulation of DNA-templated transcription"/>
    <property type="evidence" value="ECO:0007669"/>
    <property type="project" value="UniProtKB-UniRule"/>
</dbReference>
<dbReference type="NCBIfam" id="TIGR00331">
    <property type="entry name" value="hrcA"/>
    <property type="match status" value="1"/>
</dbReference>
<gene>
    <name evidence="6 8" type="primary">hrcA</name>
    <name evidence="8" type="ORF">J4H92_08460</name>
</gene>
<evidence type="ECO:0000256" key="3">
    <source>
        <dbReference type="ARBA" id="ARBA00023016"/>
    </source>
</evidence>
<reference evidence="8" key="1">
    <citation type="submission" date="2021-03" db="EMBL/GenBank/DDBJ databases">
        <title>Leucobacter chromiisoli sp. nov., isolated from chromium-containing soil of chemical plant.</title>
        <authorList>
            <person name="Xu Z."/>
        </authorList>
    </citation>
    <scope>NUCLEOTIDE SEQUENCE</scope>
    <source>
        <strain evidence="8">S27</strain>
    </source>
</reference>
<dbReference type="HAMAP" id="MF_00081">
    <property type="entry name" value="HrcA"/>
    <property type="match status" value="1"/>
</dbReference>
<evidence type="ECO:0000256" key="6">
    <source>
        <dbReference type="HAMAP-Rule" id="MF_00081"/>
    </source>
</evidence>
<keyword evidence="1 6" id="KW-0678">Repressor</keyword>
<dbReference type="Proteomes" id="UP000664382">
    <property type="component" value="Unassembled WGS sequence"/>
</dbReference>
<organism evidence="8 9">
    <name type="scientific">Leucobacter weissii</name>
    <dbReference type="NCBI Taxonomy" id="1983706"/>
    <lineage>
        <taxon>Bacteria</taxon>
        <taxon>Bacillati</taxon>
        <taxon>Actinomycetota</taxon>
        <taxon>Actinomycetes</taxon>
        <taxon>Micrococcales</taxon>
        <taxon>Microbacteriaceae</taxon>
        <taxon>Leucobacter</taxon>
    </lineage>
</organism>
<keyword evidence="3 6" id="KW-0346">Stress response</keyword>
<dbReference type="InterPro" id="IPR023120">
    <property type="entry name" value="WHTH_transcript_rep_HrcA_IDD"/>
</dbReference>
<dbReference type="Pfam" id="PF01628">
    <property type="entry name" value="HrcA"/>
    <property type="match status" value="1"/>
</dbReference>
<dbReference type="EMBL" id="JAGDYM010000009">
    <property type="protein sequence ID" value="MBO1901979.1"/>
    <property type="molecule type" value="Genomic_DNA"/>
</dbReference>
<sequence length="353" mass="37974">MAEEPTAEQRVSERSLAVLHAIVADYVASNEPVGSKAIVERHRFGVSAATIRNDMALLEEEDLIAAPHTSSGRVPTDKGYRLYVDTLAKIRPLTSAQRSAIERFLGESTGLDDVLARTVRLLAQLTNQVAVVQYPSLTRTRVRHIDLIAVGEDRVLCVLILGTGVVEQQLARLPAARVTEAWVHGLQSRIAEAVVGCDLESAVAGAQALSASVDDWADPDETGLVSRVLEVVSAQLRANRSERIAIAGAANLSRPGEFDGDLPSVLEAIEEQVTLLRLFGELVRDDREVTASIGRENEPYGLAGASVIASTYEQNGDARSKLGVLGPMRMDYASNIATVRAVASYLSRVLEEG</sequence>
<dbReference type="PANTHER" id="PTHR34824">
    <property type="entry name" value="HEAT-INDUCIBLE TRANSCRIPTION REPRESSOR HRCA"/>
    <property type="match status" value="1"/>
</dbReference>
<comment type="caution">
    <text evidence="8">The sequence shown here is derived from an EMBL/GenBank/DDBJ whole genome shotgun (WGS) entry which is preliminary data.</text>
</comment>
<dbReference type="PIRSF" id="PIRSF005485">
    <property type="entry name" value="HrcA"/>
    <property type="match status" value="1"/>
</dbReference>
<protein>
    <recommendedName>
        <fullName evidence="6">Heat-inducible transcription repressor HrcA</fullName>
    </recommendedName>
</protein>
<dbReference type="AlphaFoldDB" id="A0A939MJ94"/>
<dbReference type="SUPFAM" id="SSF55781">
    <property type="entry name" value="GAF domain-like"/>
    <property type="match status" value="1"/>
</dbReference>
<evidence type="ECO:0000256" key="5">
    <source>
        <dbReference type="ARBA" id="ARBA00055319"/>
    </source>
</evidence>
<keyword evidence="4 6" id="KW-0804">Transcription</keyword>
<feature type="domain" description="Heat-inducible transcription repressor HrcA C-terminal" evidence="7">
    <location>
        <begin position="112"/>
        <end position="334"/>
    </location>
</feature>
<evidence type="ECO:0000256" key="2">
    <source>
        <dbReference type="ARBA" id="ARBA00023015"/>
    </source>
</evidence>
<dbReference type="InterPro" id="IPR036390">
    <property type="entry name" value="WH_DNA-bd_sf"/>
</dbReference>
<dbReference type="InterPro" id="IPR002571">
    <property type="entry name" value="HrcA"/>
</dbReference>
<evidence type="ECO:0000313" key="9">
    <source>
        <dbReference type="Proteomes" id="UP000664382"/>
    </source>
</evidence>
<comment type="function">
    <text evidence="5 6">Negative regulator of class I heat shock genes (grpE-dnaK-dnaJ and groELS operons). Prevents heat-shock induction of these operons.</text>
</comment>
<comment type="similarity">
    <text evidence="6">Belongs to the HrcA family.</text>
</comment>
<accession>A0A939MJ94</accession>
<proteinExistence type="inferred from homology"/>
<evidence type="ECO:0000256" key="1">
    <source>
        <dbReference type="ARBA" id="ARBA00022491"/>
    </source>
</evidence>
<evidence type="ECO:0000259" key="7">
    <source>
        <dbReference type="Pfam" id="PF01628"/>
    </source>
</evidence>
<dbReference type="Gene3D" id="1.10.10.10">
    <property type="entry name" value="Winged helix-like DNA-binding domain superfamily/Winged helix DNA-binding domain"/>
    <property type="match status" value="1"/>
</dbReference>
<keyword evidence="9" id="KW-1185">Reference proteome</keyword>
<dbReference type="SUPFAM" id="SSF46785">
    <property type="entry name" value="Winged helix' DNA-binding domain"/>
    <property type="match status" value="1"/>
</dbReference>
<dbReference type="InterPro" id="IPR021153">
    <property type="entry name" value="HrcA_C"/>
</dbReference>
<dbReference type="GO" id="GO:0003677">
    <property type="term" value="F:DNA binding"/>
    <property type="evidence" value="ECO:0007669"/>
    <property type="project" value="InterPro"/>
</dbReference>
<dbReference type="InterPro" id="IPR036388">
    <property type="entry name" value="WH-like_DNA-bd_sf"/>
</dbReference>
<dbReference type="PANTHER" id="PTHR34824:SF1">
    <property type="entry name" value="HEAT-INDUCIBLE TRANSCRIPTION REPRESSOR HRCA"/>
    <property type="match status" value="1"/>
</dbReference>
<dbReference type="InterPro" id="IPR029016">
    <property type="entry name" value="GAF-like_dom_sf"/>
</dbReference>
<dbReference type="FunFam" id="1.10.10.10:FF:000049">
    <property type="entry name" value="Heat-inducible transcription repressor HrcA"/>
    <property type="match status" value="1"/>
</dbReference>
<keyword evidence="2 6" id="KW-0805">Transcription regulation</keyword>